<dbReference type="EMBL" id="GEZM01061429">
    <property type="protein sequence ID" value="JAV70492.1"/>
    <property type="molecule type" value="Transcribed_RNA"/>
</dbReference>
<organism evidence="11">
    <name type="scientific">Photinus pyralis</name>
    <name type="common">Common eastern firefly</name>
    <name type="synonym">Lampyris pyralis</name>
    <dbReference type="NCBI Taxonomy" id="7054"/>
    <lineage>
        <taxon>Eukaryota</taxon>
        <taxon>Metazoa</taxon>
        <taxon>Ecdysozoa</taxon>
        <taxon>Arthropoda</taxon>
        <taxon>Hexapoda</taxon>
        <taxon>Insecta</taxon>
        <taxon>Pterygota</taxon>
        <taxon>Neoptera</taxon>
        <taxon>Endopterygota</taxon>
        <taxon>Coleoptera</taxon>
        <taxon>Polyphaga</taxon>
        <taxon>Elateriformia</taxon>
        <taxon>Elateroidea</taxon>
        <taxon>Lampyridae</taxon>
        <taxon>Lampyrinae</taxon>
        <taxon>Photinus</taxon>
    </lineage>
</organism>
<dbReference type="GO" id="GO:2000134">
    <property type="term" value="P:negative regulation of G1/S transition of mitotic cell cycle"/>
    <property type="evidence" value="ECO:0007669"/>
    <property type="project" value="TreeGrafter"/>
</dbReference>
<evidence type="ECO:0000259" key="9">
    <source>
        <dbReference type="SMART" id="SM01367"/>
    </source>
</evidence>
<reference evidence="11" key="1">
    <citation type="journal article" date="2016" name="Sci. Rep.">
        <title>Molecular characterization of firefly nuptial gifts: a multi-omics approach sheds light on postcopulatory sexual selection.</title>
        <authorList>
            <person name="Al-Wathiqui N."/>
            <person name="Fallon T.R."/>
            <person name="South A."/>
            <person name="Weng J.K."/>
            <person name="Lewis S.M."/>
        </authorList>
    </citation>
    <scope>NUCLEOTIDE SEQUENCE</scope>
</reference>
<dbReference type="InterPro" id="IPR024599">
    <property type="entry name" value="RB_N"/>
</dbReference>
<dbReference type="InterPro" id="IPR002720">
    <property type="entry name" value="RB_A"/>
</dbReference>
<dbReference type="FunCoup" id="A0A1Y1LA14">
    <property type="interactions" value="1798"/>
</dbReference>
<accession>A0A1Y1LA14</accession>
<evidence type="ECO:0000256" key="2">
    <source>
        <dbReference type="ARBA" id="ARBA00009475"/>
    </source>
</evidence>
<dbReference type="Pfam" id="PF11934">
    <property type="entry name" value="DUF3452"/>
    <property type="match status" value="1"/>
</dbReference>
<dbReference type="Pfam" id="PF01857">
    <property type="entry name" value="RB_B"/>
    <property type="match status" value="1"/>
</dbReference>
<dbReference type="Gene3D" id="1.10.472.140">
    <property type="match status" value="1"/>
</dbReference>
<evidence type="ECO:0000256" key="8">
    <source>
        <dbReference type="SAM" id="MobiDB-lite"/>
    </source>
</evidence>
<keyword evidence="13" id="KW-1185">Reference proteome</keyword>
<proteinExistence type="inferred from homology"/>
<keyword evidence="3" id="KW-0678">Repressor</keyword>
<reference evidence="12" key="3">
    <citation type="submission" date="2019-08" db="EMBL/GenBank/DDBJ databases">
        <authorList>
            <consortium name="Photinus pyralis genome working group"/>
            <person name="Fallon T.R."/>
            <person name="Sander Lower S.E."/>
            <person name="Weng J.-K."/>
        </authorList>
    </citation>
    <scope>NUCLEOTIDE SEQUENCE</scope>
    <source>
        <strain evidence="12">1611_PpyrPB1</strain>
        <tissue evidence="12">Whole body</tissue>
    </source>
</reference>
<dbReference type="InParanoid" id="A0A1Y1LA14"/>
<evidence type="ECO:0000256" key="7">
    <source>
        <dbReference type="ARBA" id="ARBA00023306"/>
    </source>
</evidence>
<evidence type="ECO:0000256" key="6">
    <source>
        <dbReference type="ARBA" id="ARBA00023242"/>
    </source>
</evidence>
<evidence type="ECO:0008006" key="14">
    <source>
        <dbReference type="Google" id="ProtNLM"/>
    </source>
</evidence>
<dbReference type="AlphaFoldDB" id="A0A1Y1LA14"/>
<dbReference type="GO" id="GO:0000785">
    <property type="term" value="C:chromatin"/>
    <property type="evidence" value="ECO:0007669"/>
    <property type="project" value="TreeGrafter"/>
</dbReference>
<dbReference type="SUPFAM" id="SSF47954">
    <property type="entry name" value="Cyclin-like"/>
    <property type="match status" value="2"/>
</dbReference>
<reference evidence="12 13" key="2">
    <citation type="journal article" date="2018" name="Elife">
        <title>Firefly genomes illuminate parallel origins of bioluminescence in beetles.</title>
        <authorList>
            <person name="Fallon T.R."/>
            <person name="Lower S.E."/>
            <person name="Chang C.H."/>
            <person name="Bessho-Uehara M."/>
            <person name="Martin G.J."/>
            <person name="Bewick A.J."/>
            <person name="Behringer M."/>
            <person name="Debat H.J."/>
            <person name="Wong I."/>
            <person name="Day J.C."/>
            <person name="Suvorov A."/>
            <person name="Silva C.J."/>
            <person name="Stanger-Hall K.F."/>
            <person name="Hall D.W."/>
            <person name="Schmitz R.J."/>
            <person name="Nelson D.R."/>
            <person name="Lewis S.M."/>
            <person name="Shigenobu S."/>
            <person name="Bybee S.M."/>
            <person name="Larracuente A.M."/>
            <person name="Oba Y."/>
            <person name="Weng J.K."/>
        </authorList>
    </citation>
    <scope>NUCLEOTIDE SEQUENCE [LARGE SCALE GENOMIC DNA]</scope>
    <source>
        <strain evidence="12">1611_PpyrPB1</strain>
        <tissue evidence="12">Whole body</tissue>
    </source>
</reference>
<dbReference type="InterPro" id="IPR002719">
    <property type="entry name" value="RB_B"/>
</dbReference>
<dbReference type="GO" id="GO:0030154">
    <property type="term" value="P:cell differentiation"/>
    <property type="evidence" value="ECO:0007669"/>
    <property type="project" value="TreeGrafter"/>
</dbReference>
<evidence type="ECO:0000313" key="13">
    <source>
        <dbReference type="Proteomes" id="UP000327044"/>
    </source>
</evidence>
<keyword evidence="7" id="KW-0131">Cell cycle</keyword>
<dbReference type="SMART" id="SM01368">
    <property type="entry name" value="RB_A"/>
    <property type="match status" value="1"/>
</dbReference>
<feature type="domain" description="Retinoblastoma-associated protein N-terminal" evidence="9">
    <location>
        <begin position="64"/>
        <end position="206"/>
    </location>
</feature>
<keyword evidence="4" id="KW-0805">Transcription regulation</keyword>
<dbReference type="SMART" id="SM01367">
    <property type="entry name" value="DUF3452"/>
    <property type="match status" value="1"/>
</dbReference>
<comment type="similarity">
    <text evidence="2">Belongs to the retinoblastoma protein (RB) family.</text>
</comment>
<feature type="region of interest" description="Disordered" evidence="8">
    <location>
        <begin position="669"/>
        <end position="690"/>
    </location>
</feature>
<feature type="compositionally biased region" description="Polar residues" evidence="8">
    <location>
        <begin position="376"/>
        <end position="385"/>
    </location>
</feature>
<dbReference type="OrthoDB" id="844594at2759"/>
<feature type="compositionally biased region" description="Low complexity" evidence="8">
    <location>
        <begin position="679"/>
        <end position="690"/>
    </location>
</feature>
<dbReference type="PANTHER" id="PTHR13742:SF17">
    <property type="entry name" value="RE32990P-RELATED"/>
    <property type="match status" value="1"/>
</dbReference>
<evidence type="ECO:0000256" key="5">
    <source>
        <dbReference type="ARBA" id="ARBA00023163"/>
    </source>
</evidence>
<feature type="region of interest" description="Disordered" evidence="8">
    <location>
        <begin position="353"/>
        <end position="385"/>
    </location>
</feature>
<dbReference type="InterPro" id="IPR036915">
    <property type="entry name" value="Cyclin-like_sf"/>
</dbReference>
<dbReference type="Gene3D" id="1.10.472.10">
    <property type="entry name" value="Cyclin-like"/>
    <property type="match status" value="3"/>
</dbReference>
<dbReference type="EMBL" id="VVIM01000002">
    <property type="protein sequence ID" value="KAB0802384.1"/>
    <property type="molecule type" value="Genomic_DNA"/>
</dbReference>
<dbReference type="InterPro" id="IPR028309">
    <property type="entry name" value="RB_fam"/>
</dbReference>
<name>A0A1Y1LA14_PHOPY</name>
<sequence length="940" mass="107187">MVLSEDSNDHLFKKHQELSTKLNLDINTITQAWQSFQTIQTNYSLEGEALHWLGCAVFVACRKTTTPTVSRSTVEGNCVSLTSLLRHCNLSLTQFFNKITKWADMANLSEDFRQKIKRLEGNFAVSYNIFKKFTPIFNEIFKGPIDMDLRSSRNRKTKAPLCTPTKVFEFCWTLFTTVKGQNPLYSEDIVMSYHLLQACCDLAFRNAFLDNRKDLLNPSFPELPPNWSDPNYIAPKEAPCIINYLCSKHDGIAAEVKYVKEYSWKEHIKDLFSKDILQGDEDTFTGFFDPANFDSNLRNITKTYEAQLLNRGDFDERIFLAEYRRRLLLKEQALKNANGSVFSPMSYSGDALVTESSRSGENSLPGTPGSAKKVNPRTQMDSTPLSTATKSVARLQSLLAGRQSGPSELLLQILQGCKIDPTEKIATIIESLGDKFRTEFTRQSSSVPMITPDYANQRLQLAITLFYKFVENIFQKEKTLHSDISHLAVQEIFYECTLACSLEIIIYSYNCQRKFPWILNALNVEPFYFVRVIELIVRSQDQLPRDAVKHLNMVEQKIIESLIWKSGSPIWRILSNSGENFPKFEDIALPGNMVHSEEQPAPGQILRRSLNNQLQSPGPSAVERFQSPISDVKKQLFKPSQTPTKTSHAVMVDKDGTKQLIVLEKPIDSTSTTPVKAEGSSPSSGRPKKSGSLSIIIRKFYNLAYSRMKQLCNKLDITDLKFTQKIWTVFEYSIRDHTHLIKDRHLDQLLMCAVYVVCKVTSTREQKFAEIMQHYRGQPQASSHIYRNVLIDRSSTQEVTDEGINSDIEKRGDLISFYNTVYVLAIKSFALQFKEQDPNIALSPLPLINNNFASPRCQITDNLYITSYDTPTNGGSKTNSLEYHFSRSPSKDLEKINNAINKHIVGKRLLGYDEDTYTPNNKVQRKMQSLVEQRRSQVTE</sequence>
<dbReference type="PANTHER" id="PTHR13742">
    <property type="entry name" value="RETINOBLASTOMA-ASSOCIATED PROTEIN RB -RELATED"/>
    <property type="match status" value="1"/>
</dbReference>
<evidence type="ECO:0000256" key="1">
    <source>
        <dbReference type="ARBA" id="ARBA00004123"/>
    </source>
</evidence>
<dbReference type="GO" id="GO:0006357">
    <property type="term" value="P:regulation of transcription by RNA polymerase II"/>
    <property type="evidence" value="ECO:0007669"/>
    <property type="project" value="InterPro"/>
</dbReference>
<feature type="domain" description="Retinoblastoma-associated protein A-box" evidence="10">
    <location>
        <begin position="383"/>
        <end position="574"/>
    </location>
</feature>
<keyword evidence="6" id="KW-0539">Nucleus</keyword>
<dbReference type="GO" id="GO:0005634">
    <property type="term" value="C:nucleus"/>
    <property type="evidence" value="ECO:0007669"/>
    <property type="project" value="UniProtKB-SubCell"/>
</dbReference>
<evidence type="ECO:0000259" key="10">
    <source>
        <dbReference type="SMART" id="SM01368"/>
    </source>
</evidence>
<evidence type="ECO:0000313" key="11">
    <source>
        <dbReference type="EMBL" id="JAV70492.1"/>
    </source>
</evidence>
<comment type="subcellular location">
    <subcellularLocation>
        <location evidence="1">Nucleus</location>
    </subcellularLocation>
</comment>
<keyword evidence="5" id="KW-0804">Transcription</keyword>
<gene>
    <name evidence="12" type="ORF">PPYR_04570</name>
</gene>
<dbReference type="GO" id="GO:0005667">
    <property type="term" value="C:transcription regulator complex"/>
    <property type="evidence" value="ECO:0007669"/>
    <property type="project" value="TreeGrafter"/>
</dbReference>
<dbReference type="Proteomes" id="UP000327044">
    <property type="component" value="Unassembled WGS sequence"/>
</dbReference>
<dbReference type="Pfam" id="PF01858">
    <property type="entry name" value="RB_A"/>
    <property type="match status" value="1"/>
</dbReference>
<evidence type="ECO:0000256" key="4">
    <source>
        <dbReference type="ARBA" id="ARBA00023015"/>
    </source>
</evidence>
<protein>
    <recommendedName>
        <fullName evidence="14">Retinoblastoma-associated protein A-box domain-containing protein</fullName>
    </recommendedName>
</protein>
<evidence type="ECO:0000256" key="3">
    <source>
        <dbReference type="ARBA" id="ARBA00022491"/>
    </source>
</evidence>
<feature type="compositionally biased region" description="Polar residues" evidence="8">
    <location>
        <begin position="354"/>
        <end position="365"/>
    </location>
</feature>
<dbReference type="GO" id="GO:0000977">
    <property type="term" value="F:RNA polymerase II transcription regulatory region sequence-specific DNA binding"/>
    <property type="evidence" value="ECO:0007669"/>
    <property type="project" value="TreeGrafter"/>
</dbReference>
<evidence type="ECO:0000313" key="12">
    <source>
        <dbReference type="EMBL" id="KAB0802384.1"/>
    </source>
</evidence>